<dbReference type="SUPFAM" id="SSF56925">
    <property type="entry name" value="OMPA-like"/>
    <property type="match status" value="1"/>
</dbReference>
<feature type="chain" id="PRO_5041301109" description="Outer membrane protein beta-barrel domain-containing protein" evidence="2">
    <location>
        <begin position="23"/>
        <end position="200"/>
    </location>
</feature>
<evidence type="ECO:0000256" key="2">
    <source>
        <dbReference type="SAM" id="SignalP"/>
    </source>
</evidence>
<sequence>MKKTLALPFITLALTCGFSASAEDESNWYLGAQYSEQEVTYQPNRELKTVGVIGGYQYNKYFAFETRYSTGISGYSHQFYVNGSMDAKYKEDIDTQASLFIKASYPVFNSIGLYVLAGVTKSKYEITTNSFHTDIEGNTTTTYPHIIELSESGFAYGAGFNYSLSEAVELFLDYQVLPELKVGGRSSSWKSINIGINYAF</sequence>
<feature type="domain" description="Outer membrane protein beta-barrel" evidence="3">
    <location>
        <begin position="11"/>
        <end position="200"/>
    </location>
</feature>
<reference evidence="4" key="1">
    <citation type="journal article" date="2014" name="Int. J. Syst. Evol. Microbiol.">
        <title>Complete genome sequence of Corynebacterium casei LMG S-19264T (=DSM 44701T), isolated from a smear-ripened cheese.</title>
        <authorList>
            <consortium name="US DOE Joint Genome Institute (JGI-PGF)"/>
            <person name="Walter F."/>
            <person name="Albersmeier A."/>
            <person name="Kalinowski J."/>
            <person name="Ruckert C."/>
        </authorList>
    </citation>
    <scope>NUCLEOTIDE SEQUENCE</scope>
    <source>
        <strain evidence="4">NBRC 110023</strain>
    </source>
</reference>
<feature type="signal peptide" evidence="2">
    <location>
        <begin position="1"/>
        <end position="22"/>
    </location>
</feature>
<evidence type="ECO:0000313" key="4">
    <source>
        <dbReference type="EMBL" id="GLR69575.1"/>
    </source>
</evidence>
<dbReference type="Proteomes" id="UP001156601">
    <property type="component" value="Unassembled WGS sequence"/>
</dbReference>
<organism evidence="4 5">
    <name type="scientific">Agaribacter marinus</name>
    <dbReference type="NCBI Taxonomy" id="1431249"/>
    <lineage>
        <taxon>Bacteria</taxon>
        <taxon>Pseudomonadati</taxon>
        <taxon>Pseudomonadota</taxon>
        <taxon>Gammaproteobacteria</taxon>
        <taxon>Alteromonadales</taxon>
        <taxon>Alteromonadaceae</taxon>
        <taxon>Agaribacter</taxon>
    </lineage>
</organism>
<proteinExistence type="predicted"/>
<dbReference type="Gene3D" id="2.40.160.20">
    <property type="match status" value="1"/>
</dbReference>
<keyword evidence="5" id="KW-1185">Reference proteome</keyword>
<evidence type="ECO:0000256" key="1">
    <source>
        <dbReference type="ARBA" id="ARBA00022729"/>
    </source>
</evidence>
<dbReference type="EMBL" id="BSOT01000005">
    <property type="protein sequence ID" value="GLR69575.1"/>
    <property type="molecule type" value="Genomic_DNA"/>
</dbReference>
<dbReference type="InterPro" id="IPR027385">
    <property type="entry name" value="Beta-barrel_OMP"/>
</dbReference>
<dbReference type="InterPro" id="IPR011250">
    <property type="entry name" value="OMP/PagP_B-barrel"/>
</dbReference>
<dbReference type="AlphaFoldDB" id="A0AA37WJB9"/>
<accession>A0AA37WJB9</accession>
<comment type="caution">
    <text evidence="4">The sequence shown here is derived from an EMBL/GenBank/DDBJ whole genome shotgun (WGS) entry which is preliminary data.</text>
</comment>
<evidence type="ECO:0000313" key="5">
    <source>
        <dbReference type="Proteomes" id="UP001156601"/>
    </source>
</evidence>
<keyword evidence="1 2" id="KW-0732">Signal</keyword>
<gene>
    <name evidence="4" type="ORF">GCM10007852_04830</name>
</gene>
<evidence type="ECO:0000259" key="3">
    <source>
        <dbReference type="Pfam" id="PF13505"/>
    </source>
</evidence>
<dbReference type="RefSeq" id="WP_284215898.1">
    <property type="nucleotide sequence ID" value="NZ_BSOT01000005.1"/>
</dbReference>
<dbReference type="Pfam" id="PF13505">
    <property type="entry name" value="OMP_b-brl"/>
    <property type="match status" value="1"/>
</dbReference>
<protein>
    <recommendedName>
        <fullName evidence="3">Outer membrane protein beta-barrel domain-containing protein</fullName>
    </recommendedName>
</protein>
<name>A0AA37WJB9_9ALTE</name>
<reference evidence="4" key="2">
    <citation type="submission" date="2023-01" db="EMBL/GenBank/DDBJ databases">
        <title>Draft genome sequence of Agaribacter marinus strain NBRC 110023.</title>
        <authorList>
            <person name="Sun Q."/>
            <person name="Mori K."/>
        </authorList>
    </citation>
    <scope>NUCLEOTIDE SEQUENCE</scope>
    <source>
        <strain evidence="4">NBRC 110023</strain>
    </source>
</reference>